<reference evidence="3" key="1">
    <citation type="submission" date="2006-06" db="EMBL/GenBank/DDBJ databases">
        <title>Complete sequence of chromosome of Chelativorans sp. BNC1.</title>
        <authorList>
            <consortium name="US DOE Joint Genome Institute"/>
            <person name="Copeland A."/>
            <person name="Lucas S."/>
            <person name="Lapidus A."/>
            <person name="Barry K."/>
            <person name="Detter J.C."/>
            <person name="Glavina del Rio T."/>
            <person name="Hammon N."/>
            <person name="Israni S."/>
            <person name="Dalin E."/>
            <person name="Tice H."/>
            <person name="Pitluck S."/>
            <person name="Chertkov O."/>
            <person name="Brettin T."/>
            <person name="Bruce D."/>
            <person name="Han C."/>
            <person name="Tapia R."/>
            <person name="Gilna P."/>
            <person name="Schmutz J."/>
            <person name="Larimer F."/>
            <person name="Land M."/>
            <person name="Hauser L."/>
            <person name="Kyrpides N."/>
            <person name="Mikhailova N."/>
            <person name="Richardson P."/>
        </authorList>
    </citation>
    <scope>NUCLEOTIDE SEQUENCE</scope>
    <source>
        <strain evidence="3">BNC1</strain>
    </source>
</reference>
<accession>Q11LV5</accession>
<name>Q11LV5_CHESB</name>
<evidence type="ECO:0000259" key="2">
    <source>
        <dbReference type="SMART" id="SM00974"/>
    </source>
</evidence>
<protein>
    <recommendedName>
        <fullName evidence="2">Bacteriophage T5 Orf172 DNA-binding domain-containing protein</fullName>
    </recommendedName>
</protein>
<evidence type="ECO:0000313" key="3">
    <source>
        <dbReference type="EMBL" id="ABG61620.1"/>
    </source>
</evidence>
<proteinExistence type="predicted"/>
<dbReference type="KEGG" id="mes:Meso_0215"/>
<dbReference type="HOGENOM" id="CLU_1537338_0_0_5"/>
<sequence>MTVYCIRRRGDGNGLLKLGYTGNLEGRVRQYRQQHPEGIELVVSVPGDRDLEAVLLEHLSGSNSVGEWFEPTMEVLSMVETLERVAKRRRGHIGDIKSSDTAPSGDAPPIPSEDPTMEAIWNAAPDLSKIPDDIALDIQSLDWESRHRMAIELREWAASAAEWVMPELKMGRLE</sequence>
<dbReference type="SMART" id="SM00974">
    <property type="entry name" value="T5orf172"/>
    <property type="match status" value="1"/>
</dbReference>
<dbReference type="EMBL" id="CP000390">
    <property type="protein sequence ID" value="ABG61620.1"/>
    <property type="molecule type" value="Genomic_DNA"/>
</dbReference>
<dbReference type="AlphaFoldDB" id="Q11LV5"/>
<dbReference type="Pfam" id="PF13455">
    <property type="entry name" value="MUG113"/>
    <property type="match status" value="1"/>
</dbReference>
<dbReference type="STRING" id="266779.Meso_0215"/>
<evidence type="ECO:0000256" key="1">
    <source>
        <dbReference type="SAM" id="MobiDB-lite"/>
    </source>
</evidence>
<feature type="region of interest" description="Disordered" evidence="1">
    <location>
        <begin position="90"/>
        <end position="115"/>
    </location>
</feature>
<feature type="domain" description="Bacteriophage T5 Orf172 DNA-binding" evidence="2">
    <location>
        <begin position="10"/>
        <end position="82"/>
    </location>
</feature>
<dbReference type="InterPro" id="IPR018306">
    <property type="entry name" value="Phage_T5_Orf172_DNA-bd"/>
</dbReference>
<gene>
    <name evidence="3" type="ordered locus">Meso_0215</name>
</gene>
<organism evidence="3">
    <name type="scientific">Chelativorans sp. (strain BNC1)</name>
    <dbReference type="NCBI Taxonomy" id="266779"/>
    <lineage>
        <taxon>Bacteria</taxon>
        <taxon>Pseudomonadati</taxon>
        <taxon>Pseudomonadota</taxon>
        <taxon>Alphaproteobacteria</taxon>
        <taxon>Hyphomicrobiales</taxon>
        <taxon>Phyllobacteriaceae</taxon>
        <taxon>Chelativorans</taxon>
    </lineage>
</organism>